<comment type="caution">
    <text evidence="2">The sequence shown here is derived from an EMBL/GenBank/DDBJ whole genome shotgun (WGS) entry which is preliminary data.</text>
</comment>
<name>A0ABD3D084_9LAMI</name>
<proteinExistence type="predicted"/>
<sequence>MDMKNNHNGLKTDVSDNNGIDSLEPPNIVMIDESDVDDESQALLSAEDGGLSKISEKPKRKVQWLDSSGDKLAQILEFQPSDVSDSEEEDSDSCICRIM</sequence>
<dbReference type="PANTHER" id="PTHR33401:SF2">
    <property type="entry name" value="OS03G0138400 PROTEIN"/>
    <property type="match status" value="1"/>
</dbReference>
<accession>A0ABD3D084</accession>
<reference evidence="3" key="1">
    <citation type="journal article" date="2024" name="IScience">
        <title>Strigolactones Initiate the Formation of Haustorium-like Structures in Castilleja.</title>
        <authorList>
            <person name="Buerger M."/>
            <person name="Peterson D."/>
            <person name="Chory J."/>
        </authorList>
    </citation>
    <scope>NUCLEOTIDE SEQUENCE [LARGE SCALE GENOMIC DNA]</scope>
</reference>
<dbReference type="AlphaFoldDB" id="A0ABD3D084"/>
<feature type="region of interest" description="Disordered" evidence="1">
    <location>
        <begin position="1"/>
        <end position="26"/>
    </location>
</feature>
<protein>
    <submittedName>
        <fullName evidence="2">Uncharacterized protein</fullName>
    </submittedName>
</protein>
<organism evidence="2 3">
    <name type="scientific">Castilleja foliolosa</name>
    <dbReference type="NCBI Taxonomy" id="1961234"/>
    <lineage>
        <taxon>Eukaryota</taxon>
        <taxon>Viridiplantae</taxon>
        <taxon>Streptophyta</taxon>
        <taxon>Embryophyta</taxon>
        <taxon>Tracheophyta</taxon>
        <taxon>Spermatophyta</taxon>
        <taxon>Magnoliopsida</taxon>
        <taxon>eudicotyledons</taxon>
        <taxon>Gunneridae</taxon>
        <taxon>Pentapetalae</taxon>
        <taxon>asterids</taxon>
        <taxon>lamiids</taxon>
        <taxon>Lamiales</taxon>
        <taxon>Orobanchaceae</taxon>
        <taxon>Pedicularideae</taxon>
        <taxon>Castillejinae</taxon>
        <taxon>Castilleja</taxon>
    </lineage>
</organism>
<gene>
    <name evidence="2" type="ORF">CASFOL_021505</name>
</gene>
<dbReference type="Proteomes" id="UP001632038">
    <property type="component" value="Unassembled WGS sequence"/>
</dbReference>
<feature type="region of interest" description="Disordered" evidence="1">
    <location>
        <begin position="76"/>
        <end position="99"/>
    </location>
</feature>
<evidence type="ECO:0000313" key="2">
    <source>
        <dbReference type="EMBL" id="KAL3634451.1"/>
    </source>
</evidence>
<evidence type="ECO:0000313" key="3">
    <source>
        <dbReference type="Proteomes" id="UP001632038"/>
    </source>
</evidence>
<evidence type="ECO:0000256" key="1">
    <source>
        <dbReference type="SAM" id="MobiDB-lite"/>
    </source>
</evidence>
<dbReference type="EMBL" id="JAVIJP010000028">
    <property type="protein sequence ID" value="KAL3634451.1"/>
    <property type="molecule type" value="Genomic_DNA"/>
</dbReference>
<dbReference type="PANTHER" id="PTHR33401">
    <property type="entry name" value="LIGHT-HARVESTING COMPLEX-LIKE PROTEIN OHP2, CHLOROPLASTIC"/>
    <property type="match status" value="1"/>
</dbReference>
<keyword evidence="3" id="KW-1185">Reference proteome</keyword>